<comment type="caution">
    <text evidence="2">The sequence shown here is derived from an EMBL/GenBank/DDBJ whole genome shotgun (WGS) entry which is preliminary data.</text>
</comment>
<organism evidence="2 3">
    <name type="scientific">Pseudoduganella rivuli</name>
    <dbReference type="NCBI Taxonomy" id="2666085"/>
    <lineage>
        <taxon>Bacteria</taxon>
        <taxon>Pseudomonadati</taxon>
        <taxon>Pseudomonadota</taxon>
        <taxon>Betaproteobacteria</taxon>
        <taxon>Burkholderiales</taxon>
        <taxon>Oxalobacteraceae</taxon>
        <taxon>Telluria group</taxon>
        <taxon>Pseudoduganella</taxon>
    </lineage>
</organism>
<evidence type="ECO:0000313" key="3">
    <source>
        <dbReference type="Proteomes" id="UP000446768"/>
    </source>
</evidence>
<accession>A0A7X2ILU8</accession>
<dbReference type="Pfam" id="PF12276">
    <property type="entry name" value="DUF3617"/>
    <property type="match status" value="1"/>
</dbReference>
<evidence type="ECO:0000256" key="1">
    <source>
        <dbReference type="SAM" id="SignalP"/>
    </source>
</evidence>
<keyword evidence="1" id="KW-0732">Signal</keyword>
<dbReference type="AlphaFoldDB" id="A0A7X2ILU8"/>
<dbReference type="RefSeq" id="WP_154373619.1">
    <property type="nucleotide sequence ID" value="NZ_WKJJ01000006.1"/>
</dbReference>
<keyword evidence="3" id="KW-1185">Reference proteome</keyword>
<protein>
    <submittedName>
        <fullName evidence="2">DUF3617 family protein</fullName>
    </submittedName>
</protein>
<feature type="chain" id="PRO_5031080211" evidence="1">
    <location>
        <begin position="25"/>
        <end position="184"/>
    </location>
</feature>
<dbReference type="InterPro" id="IPR022061">
    <property type="entry name" value="DUF3617"/>
</dbReference>
<name>A0A7X2ILU8_9BURK</name>
<evidence type="ECO:0000313" key="2">
    <source>
        <dbReference type="EMBL" id="MRV72245.1"/>
    </source>
</evidence>
<sequence>MIRTPLLAAITAAATFSLPLTTHAADTMRPGLWEITSKISSGNSQAAAAMAEAQKQMAAMSPEQRKMMESMMAKHGVGMAMNGDGSVKVTYCVTKEMAERREIPAGQQGKCTSTSTPTATGMNVSFTCANPPSSGNGQVTLHGDTAYSTTMNVTSSARGKPETMTVDGSGRWLSADCGAKTPAK</sequence>
<gene>
    <name evidence="2" type="ORF">GJ700_11020</name>
</gene>
<reference evidence="2 3" key="1">
    <citation type="submission" date="2019-11" db="EMBL/GenBank/DDBJ databases">
        <title>Novel species isolated from a subtropical stream in China.</title>
        <authorList>
            <person name="Lu H."/>
        </authorList>
    </citation>
    <scope>NUCLEOTIDE SEQUENCE [LARGE SCALE GENOMIC DNA]</scope>
    <source>
        <strain evidence="2 3">FT92W</strain>
    </source>
</reference>
<dbReference type="EMBL" id="WKJJ01000006">
    <property type="protein sequence ID" value="MRV72245.1"/>
    <property type="molecule type" value="Genomic_DNA"/>
</dbReference>
<proteinExistence type="predicted"/>
<dbReference type="Proteomes" id="UP000446768">
    <property type="component" value="Unassembled WGS sequence"/>
</dbReference>
<feature type="signal peptide" evidence="1">
    <location>
        <begin position="1"/>
        <end position="24"/>
    </location>
</feature>